<dbReference type="InterPro" id="IPR047214">
    <property type="entry name" value="TPP_PDC_IPDC"/>
</dbReference>
<dbReference type="Pfam" id="PF00205">
    <property type="entry name" value="TPP_enzyme_M"/>
    <property type="match status" value="1"/>
</dbReference>
<dbReference type="GO" id="GO:0006552">
    <property type="term" value="P:L-leucine catabolic process"/>
    <property type="evidence" value="ECO:0007669"/>
    <property type="project" value="EnsemblFungi"/>
</dbReference>
<dbReference type="SUPFAM" id="SSF52467">
    <property type="entry name" value="DHS-like NAD/FAD-binding domain"/>
    <property type="match status" value="1"/>
</dbReference>
<evidence type="ECO:0000256" key="5">
    <source>
        <dbReference type="ARBA" id="ARBA00022842"/>
    </source>
</evidence>
<dbReference type="Gene3D" id="3.40.50.1220">
    <property type="entry name" value="TPP-binding domain"/>
    <property type="match status" value="1"/>
</dbReference>
<keyword evidence="15" id="KW-1185">Reference proteome</keyword>
<feature type="region of interest" description="Disordered" evidence="10">
    <location>
        <begin position="1"/>
        <end position="20"/>
    </location>
</feature>
<dbReference type="InterPro" id="IPR012000">
    <property type="entry name" value="Thiamin_PyroP_enz_cen_dom"/>
</dbReference>
<evidence type="ECO:0000256" key="1">
    <source>
        <dbReference type="ARBA" id="ARBA00001964"/>
    </source>
</evidence>
<comment type="similarity">
    <text evidence="2 9">Belongs to the TPP enzyme family.</text>
</comment>
<dbReference type="InterPro" id="IPR029061">
    <property type="entry name" value="THDP-binding"/>
</dbReference>
<dbReference type="STRING" id="683960.A0A1E3PA81"/>
<dbReference type="Pfam" id="PF02776">
    <property type="entry name" value="TPP_enzyme_N"/>
    <property type="match status" value="1"/>
</dbReference>
<evidence type="ECO:0000256" key="9">
    <source>
        <dbReference type="RuleBase" id="RU362132"/>
    </source>
</evidence>
<evidence type="ECO:0000256" key="2">
    <source>
        <dbReference type="ARBA" id="ARBA00007812"/>
    </source>
</evidence>
<evidence type="ECO:0000256" key="6">
    <source>
        <dbReference type="ARBA" id="ARBA00023052"/>
    </source>
</evidence>
<feature type="compositionally biased region" description="Low complexity" evidence="10">
    <location>
        <begin position="9"/>
        <end position="20"/>
    </location>
</feature>
<dbReference type="GO" id="GO:0050177">
    <property type="term" value="F:phenylpyruvate decarboxylase activity"/>
    <property type="evidence" value="ECO:0007669"/>
    <property type="project" value="EnsemblFungi"/>
</dbReference>
<keyword evidence="7" id="KW-0456">Lyase</keyword>
<keyword evidence="4" id="KW-0210">Decarboxylase</keyword>
<reference evidence="14 15" key="1">
    <citation type="journal article" date="2016" name="Proc. Natl. Acad. Sci. U.S.A.">
        <title>Comparative genomics of biotechnologically important yeasts.</title>
        <authorList>
            <person name="Riley R."/>
            <person name="Haridas S."/>
            <person name="Wolfe K.H."/>
            <person name="Lopes M.R."/>
            <person name="Hittinger C.T."/>
            <person name="Goeker M."/>
            <person name="Salamov A.A."/>
            <person name="Wisecaver J.H."/>
            <person name="Long T.M."/>
            <person name="Calvey C.H."/>
            <person name="Aerts A.L."/>
            <person name="Barry K.W."/>
            <person name="Choi C."/>
            <person name="Clum A."/>
            <person name="Coughlan A.Y."/>
            <person name="Deshpande S."/>
            <person name="Douglass A.P."/>
            <person name="Hanson S.J."/>
            <person name="Klenk H.-P."/>
            <person name="LaButti K.M."/>
            <person name="Lapidus A."/>
            <person name="Lindquist E.A."/>
            <person name="Lipzen A.M."/>
            <person name="Meier-Kolthoff J.P."/>
            <person name="Ohm R.A."/>
            <person name="Otillar R.P."/>
            <person name="Pangilinan J.L."/>
            <person name="Peng Y."/>
            <person name="Rokas A."/>
            <person name="Rosa C.A."/>
            <person name="Scheuner C."/>
            <person name="Sibirny A.A."/>
            <person name="Slot J.C."/>
            <person name="Stielow J.B."/>
            <person name="Sun H."/>
            <person name="Kurtzman C.P."/>
            <person name="Blackwell M."/>
            <person name="Grigoriev I.V."/>
            <person name="Jeffries T.W."/>
        </authorList>
    </citation>
    <scope>NUCLEOTIDE SEQUENCE [LARGE SCALE GENOMIC DNA]</scope>
    <source>
        <strain evidence="15">ATCC 58044 / CBS 1984 / NCYC 433 / NRRL Y-366-8</strain>
    </source>
</reference>
<dbReference type="CDD" id="cd07038">
    <property type="entry name" value="TPP_PYR_PDC_IPDC_like"/>
    <property type="match status" value="1"/>
</dbReference>
<name>A0A1E3PA81_WICAA</name>
<proteinExistence type="inferred from homology"/>
<evidence type="ECO:0000259" key="12">
    <source>
        <dbReference type="Pfam" id="PF02775"/>
    </source>
</evidence>
<dbReference type="InterPro" id="IPR012110">
    <property type="entry name" value="PDC/IPDC-like"/>
</dbReference>
<feature type="binding site" evidence="8">
    <location>
        <position position="506"/>
    </location>
    <ligand>
        <name>Mg(2+)</name>
        <dbReference type="ChEBI" id="CHEBI:18420"/>
    </ligand>
</feature>
<dbReference type="Proteomes" id="UP000094112">
    <property type="component" value="Unassembled WGS sequence"/>
</dbReference>
<comment type="cofactor">
    <cofactor evidence="1">
        <name>thiamine diphosphate</name>
        <dbReference type="ChEBI" id="CHEBI:58937"/>
    </cofactor>
</comment>
<comment type="cofactor">
    <cofactor evidence="8">
        <name>Mg(2+)</name>
        <dbReference type="ChEBI" id="CHEBI:18420"/>
    </cofactor>
    <text evidence="8">Binds 1 Mg(2+) per subunit.</text>
</comment>
<dbReference type="GO" id="GO:0000287">
    <property type="term" value="F:magnesium ion binding"/>
    <property type="evidence" value="ECO:0007669"/>
    <property type="project" value="InterPro"/>
</dbReference>
<evidence type="ECO:0008006" key="16">
    <source>
        <dbReference type="Google" id="ProtNLM"/>
    </source>
</evidence>
<evidence type="ECO:0000256" key="7">
    <source>
        <dbReference type="ARBA" id="ARBA00023239"/>
    </source>
</evidence>
<evidence type="ECO:0000256" key="8">
    <source>
        <dbReference type="PIRSR" id="PIRSR036565-2"/>
    </source>
</evidence>
<dbReference type="GO" id="GO:0000949">
    <property type="term" value="P:aromatic amino acid family catabolic process to alcohol via Ehrlich pathway"/>
    <property type="evidence" value="ECO:0007669"/>
    <property type="project" value="EnsemblFungi"/>
</dbReference>
<dbReference type="GO" id="GO:0006569">
    <property type="term" value="P:L-tryptophan catabolic process"/>
    <property type="evidence" value="ECO:0007669"/>
    <property type="project" value="EnsemblFungi"/>
</dbReference>
<dbReference type="CDD" id="cd02005">
    <property type="entry name" value="TPP_PDC_IPDC"/>
    <property type="match status" value="1"/>
</dbReference>
<feature type="binding site" evidence="8">
    <location>
        <position position="479"/>
    </location>
    <ligand>
        <name>Mg(2+)</name>
        <dbReference type="ChEBI" id="CHEBI:18420"/>
    </ligand>
</feature>
<dbReference type="GO" id="GO:0000951">
    <property type="term" value="P:L-methionine catabolic process to 3-methylthiopropanol"/>
    <property type="evidence" value="ECO:0007669"/>
    <property type="project" value="EnsemblFungi"/>
</dbReference>
<feature type="domain" description="Thiamine pyrophosphate enzyme central" evidence="11">
    <location>
        <begin position="236"/>
        <end position="360"/>
    </location>
</feature>
<dbReference type="AlphaFoldDB" id="A0A1E3PA81"/>
<feature type="domain" description="Thiamine pyrophosphate enzyme N-terminal TPP-binding" evidence="13">
    <location>
        <begin position="28"/>
        <end position="130"/>
    </location>
</feature>
<dbReference type="GO" id="GO:0004737">
    <property type="term" value="F:pyruvate decarboxylase activity"/>
    <property type="evidence" value="ECO:0007669"/>
    <property type="project" value="TreeGrafter"/>
</dbReference>
<evidence type="ECO:0000256" key="3">
    <source>
        <dbReference type="ARBA" id="ARBA00022723"/>
    </source>
</evidence>
<evidence type="ECO:0000256" key="10">
    <source>
        <dbReference type="SAM" id="MobiDB-lite"/>
    </source>
</evidence>
<protein>
    <recommendedName>
        <fullName evidence="16">Pyruvate decarboxylase</fullName>
    </recommendedName>
</protein>
<keyword evidence="3 8" id="KW-0479">Metal-binding</keyword>
<dbReference type="PANTHER" id="PTHR43452:SF3">
    <property type="entry name" value="TRANSAMINATED AMINO ACID DECARBOXYLASE"/>
    <property type="match status" value="1"/>
</dbReference>
<feature type="domain" description="Thiamine pyrophosphate enzyme TPP-binding" evidence="12">
    <location>
        <begin position="434"/>
        <end position="519"/>
    </location>
</feature>
<dbReference type="GO" id="GO:0000950">
    <property type="term" value="P:branched-chain amino acid catabolic process to alcohol via Ehrlich pathway"/>
    <property type="evidence" value="ECO:0007669"/>
    <property type="project" value="EnsemblFungi"/>
</dbReference>
<dbReference type="InterPro" id="IPR029035">
    <property type="entry name" value="DHS-like_NAD/FAD-binding_dom"/>
</dbReference>
<dbReference type="FunFam" id="3.40.50.970:FF:000024">
    <property type="entry name" value="Pyruvate decarboxylase isozyme"/>
    <property type="match status" value="1"/>
</dbReference>
<dbReference type="GO" id="GO:0030976">
    <property type="term" value="F:thiamine pyrophosphate binding"/>
    <property type="evidence" value="ECO:0007669"/>
    <property type="project" value="InterPro"/>
</dbReference>
<dbReference type="Pfam" id="PF02775">
    <property type="entry name" value="TPP_enzyme_C"/>
    <property type="match status" value="1"/>
</dbReference>
<dbReference type="InterPro" id="IPR012001">
    <property type="entry name" value="Thiamin_PyroP_enz_TPP-bd_dom"/>
</dbReference>
<dbReference type="OrthoDB" id="308383at2759"/>
<dbReference type="InterPro" id="IPR011766">
    <property type="entry name" value="TPP_enzyme_TPP-bd"/>
</dbReference>
<evidence type="ECO:0000313" key="14">
    <source>
        <dbReference type="EMBL" id="ODQ62301.1"/>
    </source>
</evidence>
<evidence type="ECO:0000256" key="4">
    <source>
        <dbReference type="ARBA" id="ARBA00022793"/>
    </source>
</evidence>
<organism evidence="14 15">
    <name type="scientific">Wickerhamomyces anomalus (strain ATCC 58044 / CBS 1984 / NCYC 433 / NRRL Y-366-8)</name>
    <name type="common">Yeast</name>
    <name type="synonym">Hansenula anomala</name>
    <dbReference type="NCBI Taxonomy" id="683960"/>
    <lineage>
        <taxon>Eukaryota</taxon>
        <taxon>Fungi</taxon>
        <taxon>Dikarya</taxon>
        <taxon>Ascomycota</taxon>
        <taxon>Saccharomycotina</taxon>
        <taxon>Saccharomycetes</taxon>
        <taxon>Phaffomycetales</taxon>
        <taxon>Wickerhamomycetaceae</taxon>
        <taxon>Wickerhamomyces</taxon>
    </lineage>
</organism>
<dbReference type="GO" id="GO:0005634">
    <property type="term" value="C:nucleus"/>
    <property type="evidence" value="ECO:0007669"/>
    <property type="project" value="TreeGrafter"/>
</dbReference>
<dbReference type="GeneID" id="30198449"/>
<evidence type="ECO:0000259" key="11">
    <source>
        <dbReference type="Pfam" id="PF00205"/>
    </source>
</evidence>
<dbReference type="FunFam" id="3.40.50.970:FF:000019">
    <property type="entry name" value="Pyruvate decarboxylase isozyme"/>
    <property type="match status" value="1"/>
</dbReference>
<evidence type="ECO:0000313" key="15">
    <source>
        <dbReference type="Proteomes" id="UP000094112"/>
    </source>
</evidence>
<dbReference type="SUPFAM" id="SSF52518">
    <property type="entry name" value="Thiamin diphosphate-binding fold (THDP-binding)"/>
    <property type="match status" value="2"/>
</dbReference>
<sequence length="599" mass="67627">MTPVSLEPNQQSTTTTITTSNSSQLPFGEYLFRRLEQVKNVKSIFGVPGDFNLGLLEHLYKTQLNWIGGCNELNSGYAADGYSRYTNSLGVLITTYGVGELSALNAIAGGFAEYSKILHIVGIPKTSVLNNEVEKAKHLHHLVPNIDSLKRSDHYVYTKMVKDVSCISKVLDDSKTIVEDLDQVIQAIFKTSRPGYIFLPLDMADALVDASKLSQTPADYHLIKDNHPLKTEEITQKILELVYKSKNPSILADVLVSRYHNATELLREFVDLTQFNNYTTFMGKSILDETNPNFVGDYIGLESNIGIKENMEASDLILYFGSYINEINTGHYSFDFSEDQLILLHPDYIKIGSEFYHGVNFVNVLSSLLIHLDSSKVPTNPPLQYEIKLRFPYLPSKASISQSHMLEKFESFVQPNDVIVCETGSFMFGIPDLKFKSNVKYIAQGFYLSIGMALPCSTGVGIAMKDQNSSSRLILVEGDGSAQMTIQEISSFVHYGLNPIIFLLNNSGYTVERIIKGETRDYNDIKQWNWSKAFEFFEFGDEKNSEVKIVSNEQELTKAFASTELNPTKLRFHEVILDKMDCPWRFHHMNGYRHLPATQ</sequence>
<feature type="binding site" evidence="8">
    <location>
        <position position="508"/>
    </location>
    <ligand>
        <name>Mg(2+)</name>
        <dbReference type="ChEBI" id="CHEBI:18420"/>
    </ligand>
</feature>
<evidence type="ECO:0000259" key="13">
    <source>
        <dbReference type="Pfam" id="PF02776"/>
    </source>
</evidence>
<dbReference type="PIRSF" id="PIRSF036565">
    <property type="entry name" value="Pyruvt_ip_decrb"/>
    <property type="match status" value="1"/>
</dbReference>
<dbReference type="PANTHER" id="PTHR43452">
    <property type="entry name" value="PYRUVATE DECARBOXYLASE"/>
    <property type="match status" value="1"/>
</dbReference>
<accession>A0A1E3PA81</accession>
<gene>
    <name evidence="14" type="ORF">WICANDRAFT_25906</name>
</gene>
<dbReference type="Gene3D" id="3.40.50.970">
    <property type="match status" value="2"/>
</dbReference>
<keyword evidence="5 8" id="KW-0460">Magnesium</keyword>
<dbReference type="EMBL" id="KV454208">
    <property type="protein sequence ID" value="ODQ62301.1"/>
    <property type="molecule type" value="Genomic_DNA"/>
</dbReference>
<dbReference type="GO" id="GO:0006559">
    <property type="term" value="P:L-phenylalanine catabolic process"/>
    <property type="evidence" value="ECO:0007669"/>
    <property type="project" value="EnsemblFungi"/>
</dbReference>
<dbReference type="GO" id="GO:0005829">
    <property type="term" value="C:cytosol"/>
    <property type="evidence" value="ECO:0007669"/>
    <property type="project" value="TreeGrafter"/>
</dbReference>
<dbReference type="InterPro" id="IPR047213">
    <property type="entry name" value="TPP_PYR_PDC_IPDC-like"/>
</dbReference>
<dbReference type="RefSeq" id="XP_019041508.1">
    <property type="nucleotide sequence ID" value="XM_019181203.1"/>
</dbReference>
<keyword evidence="6 9" id="KW-0786">Thiamine pyrophosphate</keyword>